<dbReference type="Gene3D" id="2.40.128.640">
    <property type="match status" value="1"/>
</dbReference>
<reference evidence="2" key="1">
    <citation type="submission" date="2012-02" db="EMBL/GenBank/DDBJ databases">
        <title>The complete genome of Echinicola vietnamensis DSM 17526.</title>
        <authorList>
            <person name="Lucas S."/>
            <person name="Copeland A."/>
            <person name="Lapidus A."/>
            <person name="Glavina del Rio T."/>
            <person name="Dalin E."/>
            <person name="Tice H."/>
            <person name="Bruce D."/>
            <person name="Goodwin L."/>
            <person name="Pitluck S."/>
            <person name="Peters L."/>
            <person name="Ovchinnikova G."/>
            <person name="Teshima H."/>
            <person name="Kyrpides N."/>
            <person name="Mavromatis K."/>
            <person name="Ivanova N."/>
            <person name="Brettin T."/>
            <person name="Detter J.C."/>
            <person name="Han C."/>
            <person name="Larimer F."/>
            <person name="Land M."/>
            <person name="Hauser L."/>
            <person name="Markowitz V."/>
            <person name="Cheng J.-F."/>
            <person name="Hugenholtz P."/>
            <person name="Woyke T."/>
            <person name="Wu D."/>
            <person name="Brambilla E."/>
            <person name="Klenk H.-P."/>
            <person name="Eisen J.A."/>
        </authorList>
    </citation>
    <scope>NUCLEOTIDE SEQUENCE [LARGE SCALE GENOMIC DNA]</scope>
    <source>
        <strain evidence="2">DSM 17526 / LMG 23754 / KMM 6221</strain>
    </source>
</reference>
<dbReference type="PATRIC" id="fig|926556.3.peg.148"/>
<gene>
    <name evidence="1" type="ordered locus">Echvi_0147</name>
</gene>
<dbReference type="eggNOG" id="COG3015">
    <property type="taxonomic scope" value="Bacteria"/>
</dbReference>
<protein>
    <submittedName>
        <fullName evidence="1">Putative lipoprotein NlpE involved in copper resistance</fullName>
    </submittedName>
</protein>
<dbReference type="HOGENOM" id="CLU_138369_0_0_10"/>
<dbReference type="PROSITE" id="PS51257">
    <property type="entry name" value="PROKAR_LIPOPROTEIN"/>
    <property type="match status" value="1"/>
</dbReference>
<proteinExistence type="predicted"/>
<sequence>MKKLLPYVFILGFVMACDKPAEETANEALTTENTPDPADKILQKEGSTWFTYEGTVPCADCSGIEMTLRLENRAEKNEREYKLTQVYLGTPDGNRAFESSGIYEVSYGMDGNPGAMIITLLDEHDTPIKHFLQEKDSDRFIMLDSNKKMISSDLNYSLTIK</sequence>
<dbReference type="InterPro" id="IPR007298">
    <property type="entry name" value="Cu-R_lipoprotein_NlpE"/>
</dbReference>
<dbReference type="AlphaFoldDB" id="L0FR70"/>
<name>L0FR70_ECHVK</name>
<dbReference type="Proteomes" id="UP000010796">
    <property type="component" value="Chromosome"/>
</dbReference>
<dbReference type="OrthoDB" id="5348860at2"/>
<evidence type="ECO:0000313" key="2">
    <source>
        <dbReference type="Proteomes" id="UP000010796"/>
    </source>
</evidence>
<keyword evidence="2" id="KW-1185">Reference proteome</keyword>
<dbReference type="RefSeq" id="WP_015264012.1">
    <property type="nucleotide sequence ID" value="NC_019904.1"/>
</dbReference>
<keyword evidence="1" id="KW-0449">Lipoprotein</keyword>
<organism evidence="1 2">
    <name type="scientific">Echinicola vietnamensis (strain DSM 17526 / LMG 23754 / KMM 6221)</name>
    <dbReference type="NCBI Taxonomy" id="926556"/>
    <lineage>
        <taxon>Bacteria</taxon>
        <taxon>Pseudomonadati</taxon>
        <taxon>Bacteroidota</taxon>
        <taxon>Cytophagia</taxon>
        <taxon>Cytophagales</taxon>
        <taxon>Cyclobacteriaceae</taxon>
        <taxon>Echinicola</taxon>
    </lineage>
</organism>
<evidence type="ECO:0000313" key="1">
    <source>
        <dbReference type="EMBL" id="AGA76444.1"/>
    </source>
</evidence>
<accession>L0FR70</accession>
<dbReference type="Pfam" id="PF04170">
    <property type="entry name" value="NlpE"/>
    <property type="match status" value="1"/>
</dbReference>
<dbReference type="STRING" id="926556.Echvi_0147"/>
<dbReference type="EMBL" id="CP003346">
    <property type="protein sequence ID" value="AGA76444.1"/>
    <property type="molecule type" value="Genomic_DNA"/>
</dbReference>
<dbReference type="KEGG" id="evi:Echvi_0147"/>